<dbReference type="KEGG" id="eiv:EIN_257970"/>
<name>A0A0A1TZW3_ENTIV</name>
<reference evidence="1 2" key="1">
    <citation type="submission" date="2012-10" db="EMBL/GenBank/DDBJ databases">
        <authorList>
            <person name="Zafar N."/>
            <person name="Inman J."/>
            <person name="Hall N."/>
            <person name="Lorenzi H."/>
            <person name="Caler E."/>
        </authorList>
    </citation>
    <scope>NUCLEOTIDE SEQUENCE [LARGE SCALE GENOMIC DNA]</scope>
    <source>
        <strain evidence="1 2">IP1</strain>
    </source>
</reference>
<dbReference type="GeneID" id="14883180"/>
<sequence length="331" mass="38706">MNLFLNLKTINFKRGSINWLNDTKILNLVTDLSYVDGDPFIENNVSELTKLKRLSILNNLCNGYNRYPKNTFSLETLQEVTLYLTIDQILQLKEDILNLLVRNIKVTLYVERGETRDYYNQYYIYNEEDVRAINIFYNQNKCNPLLSMFTYYYDFQLEIPFAPSHKVFMMQAVDKNDSEKICKMVNDMLLYDLSIDCNEAIEDNQEYTLDLRKATTLRKIDINEFGGKLSIPDSIKVISVSNKNATIVTNNAKIEYMKIKRCNAYGLRVEENVLKKVVIGDWGFGFTFVHDGIELKNTLYVDNIDFNTCLSYKPEKLKVFKEGKQIVLKKD</sequence>
<dbReference type="Proteomes" id="UP000014680">
    <property type="component" value="Unassembled WGS sequence"/>
</dbReference>
<organism evidence="1 2">
    <name type="scientific">Entamoeba invadens IP1</name>
    <dbReference type="NCBI Taxonomy" id="370355"/>
    <lineage>
        <taxon>Eukaryota</taxon>
        <taxon>Amoebozoa</taxon>
        <taxon>Evosea</taxon>
        <taxon>Archamoebae</taxon>
        <taxon>Mastigamoebida</taxon>
        <taxon>Entamoebidae</taxon>
        <taxon>Entamoeba</taxon>
    </lineage>
</organism>
<evidence type="ECO:0000313" key="1">
    <source>
        <dbReference type="EMBL" id="ELP84183.1"/>
    </source>
</evidence>
<dbReference type="AlphaFoldDB" id="A0A0A1TZW3"/>
<accession>A0A0A1TZW3</accession>
<evidence type="ECO:0000313" key="2">
    <source>
        <dbReference type="Proteomes" id="UP000014680"/>
    </source>
</evidence>
<dbReference type="EMBL" id="KB207142">
    <property type="protein sequence ID" value="ELP84183.1"/>
    <property type="molecule type" value="Genomic_DNA"/>
</dbReference>
<protein>
    <submittedName>
        <fullName evidence="1">Uncharacterized protein</fullName>
    </submittedName>
</protein>
<keyword evidence="2" id="KW-1185">Reference proteome</keyword>
<gene>
    <name evidence="1" type="ORF">EIN_257970</name>
</gene>
<dbReference type="VEuPathDB" id="AmoebaDB:EIN_257970"/>
<dbReference type="RefSeq" id="XP_004183529.1">
    <property type="nucleotide sequence ID" value="XM_004183481.1"/>
</dbReference>
<proteinExistence type="predicted"/>